<comment type="caution">
    <text evidence="6">The sequence shown here is derived from an EMBL/GenBank/DDBJ whole genome shotgun (WGS) entry which is preliminary data.</text>
</comment>
<evidence type="ECO:0000256" key="2">
    <source>
        <dbReference type="ARBA" id="ARBA00023002"/>
    </source>
</evidence>
<evidence type="ECO:0000256" key="4">
    <source>
        <dbReference type="PIRSR" id="PIRSR000112-3"/>
    </source>
</evidence>
<keyword evidence="4" id="KW-0520">NAD</keyword>
<feature type="binding site" evidence="4">
    <location>
        <position position="124"/>
    </location>
    <ligand>
        <name>NAD(+)</name>
        <dbReference type="ChEBI" id="CHEBI:57540"/>
    </ligand>
</feature>
<keyword evidence="2 6" id="KW-0560">Oxidoreductase</keyword>
<dbReference type="AlphaFoldDB" id="A0A662D1S3"/>
<dbReference type="Gene3D" id="1.20.1090.10">
    <property type="entry name" value="Dehydroquinate synthase-like - alpha domain"/>
    <property type="match status" value="1"/>
</dbReference>
<dbReference type="EMBL" id="QMPY01000057">
    <property type="protein sequence ID" value="RLE07934.1"/>
    <property type="molecule type" value="Genomic_DNA"/>
</dbReference>
<dbReference type="PIRSF" id="PIRSF000112">
    <property type="entry name" value="Glycerol_dehydrogenase"/>
    <property type="match status" value="1"/>
</dbReference>
<dbReference type="InterPro" id="IPR001670">
    <property type="entry name" value="ADH_Fe/GldA"/>
</dbReference>
<dbReference type="PANTHER" id="PTHR43616:SF3">
    <property type="entry name" value="HYDROXYCARBOXYLATE DEHYDROGENASE A"/>
    <property type="match status" value="1"/>
</dbReference>
<proteinExistence type="predicted"/>
<evidence type="ECO:0000256" key="3">
    <source>
        <dbReference type="PIRSR" id="PIRSR000112-1"/>
    </source>
</evidence>
<organism evidence="6 7">
    <name type="scientific">Aerophobetes bacterium</name>
    <dbReference type="NCBI Taxonomy" id="2030807"/>
    <lineage>
        <taxon>Bacteria</taxon>
        <taxon>Candidatus Aerophobota</taxon>
    </lineage>
</organism>
<gene>
    <name evidence="6" type="primary">gldA</name>
    <name evidence="6" type="ORF">DRZ78_02120</name>
</gene>
<evidence type="ECO:0000256" key="1">
    <source>
        <dbReference type="ARBA" id="ARBA00022723"/>
    </source>
</evidence>
<keyword evidence="1 3" id="KW-0479">Metal-binding</keyword>
<protein>
    <submittedName>
        <fullName evidence="6">Glycerol dehydrogenase</fullName>
        <ecNumber evidence="6">1.1.1.6</ecNumber>
    </submittedName>
</protein>
<evidence type="ECO:0000313" key="6">
    <source>
        <dbReference type="EMBL" id="RLE07934.1"/>
    </source>
</evidence>
<comment type="cofactor">
    <cofactor evidence="3">
        <name>Zn(2+)</name>
        <dbReference type="ChEBI" id="CHEBI:29105"/>
    </cofactor>
    <text evidence="3">Binds 1 zinc ion per subunit.</text>
</comment>
<dbReference type="GO" id="GO:0046872">
    <property type="term" value="F:metal ion binding"/>
    <property type="evidence" value="ECO:0007669"/>
    <property type="project" value="UniProtKB-KW"/>
</dbReference>
<keyword evidence="3" id="KW-0862">Zinc</keyword>
<dbReference type="PANTHER" id="PTHR43616">
    <property type="entry name" value="GLYCEROL DEHYDROGENASE"/>
    <property type="match status" value="1"/>
</dbReference>
<evidence type="ECO:0000259" key="5">
    <source>
        <dbReference type="Pfam" id="PF00465"/>
    </source>
</evidence>
<evidence type="ECO:0000313" key="7">
    <source>
        <dbReference type="Proteomes" id="UP000277457"/>
    </source>
</evidence>
<reference evidence="6 7" key="1">
    <citation type="submission" date="2018-06" db="EMBL/GenBank/DDBJ databases">
        <title>Extensive metabolic versatility and redundancy in microbially diverse, dynamic hydrothermal sediments.</title>
        <authorList>
            <person name="Dombrowski N."/>
            <person name="Teske A."/>
            <person name="Baker B.J."/>
        </authorList>
    </citation>
    <scope>NUCLEOTIDE SEQUENCE [LARGE SCALE GENOMIC DNA]</scope>
    <source>
        <strain evidence="6">B7_G13</strain>
    </source>
</reference>
<dbReference type="Proteomes" id="UP000277457">
    <property type="component" value="Unassembled WGS sequence"/>
</dbReference>
<feature type="binding site" evidence="4">
    <location>
        <position position="130"/>
    </location>
    <ligand>
        <name>NAD(+)</name>
        <dbReference type="ChEBI" id="CHEBI:57540"/>
    </ligand>
</feature>
<dbReference type="EC" id="1.1.1.6" evidence="6"/>
<dbReference type="Pfam" id="PF00465">
    <property type="entry name" value="Fe-ADH"/>
    <property type="match status" value="1"/>
</dbReference>
<feature type="binding site" evidence="4">
    <location>
        <position position="36"/>
    </location>
    <ligand>
        <name>NAD(+)</name>
        <dbReference type="ChEBI" id="CHEBI:57540"/>
    </ligand>
</feature>
<feature type="binding site" evidence="3">
    <location>
        <position position="253"/>
    </location>
    <ligand>
        <name>glycerol</name>
        <dbReference type="ChEBI" id="CHEBI:17754"/>
    </ligand>
</feature>
<dbReference type="SUPFAM" id="SSF56796">
    <property type="entry name" value="Dehydroquinate synthase-like"/>
    <property type="match status" value="1"/>
</dbReference>
<feature type="binding site" evidence="3">
    <location>
        <position position="270"/>
    </location>
    <ligand>
        <name>glycerol</name>
        <dbReference type="ChEBI" id="CHEBI:17754"/>
    </ligand>
</feature>
<feature type="binding site" evidence="4">
    <location>
        <begin position="93"/>
        <end position="97"/>
    </location>
    <ligand>
        <name>NAD(+)</name>
        <dbReference type="ChEBI" id="CHEBI:57540"/>
    </ligand>
</feature>
<dbReference type="GO" id="GO:0008888">
    <property type="term" value="F:glycerol dehydrogenase (NAD+) activity"/>
    <property type="evidence" value="ECO:0007669"/>
    <property type="project" value="UniProtKB-EC"/>
</dbReference>
<dbReference type="Gene3D" id="3.40.50.1970">
    <property type="match status" value="1"/>
</dbReference>
<accession>A0A662D1S3</accession>
<name>A0A662D1S3_UNCAE</name>
<feature type="domain" description="Alcohol dehydrogenase iron-type/glycerol dehydrogenase GldA" evidence="5">
    <location>
        <begin position="7"/>
        <end position="153"/>
    </location>
</feature>
<dbReference type="InterPro" id="IPR016205">
    <property type="entry name" value="Glycerol_DH"/>
</dbReference>
<feature type="binding site" evidence="3">
    <location>
        <position position="170"/>
    </location>
    <ligand>
        <name>glycerol</name>
        <dbReference type="ChEBI" id="CHEBI:17754"/>
    </ligand>
</feature>
<dbReference type="CDD" id="cd08550">
    <property type="entry name" value="GlyDH-like"/>
    <property type="match status" value="1"/>
</dbReference>
<sequence length="361" mass="40456">MDLFLAPERYIQQKGIIKRVGEFLIPFGKRPLLLADGLVFSIVGKTILESLKEAGLSSRFEEFRGECSPEEIDKVANIIKKEGIDVVIGCGGGKSLDTAKAASLYARLPVITIPTSAATCAAWSFIAPTYTREGRYIKTLDLKKSPDLTLVDPEVISQAPARLISAGMADTLAKWYEGRVVVRNMEKDLSTELALSLSKRACELIKEFGPKAKEDVERKRCSKEVELIIQTNILLTGLIAGLGREKFRSVAAHALNYAMTMLRGNRSTLHGERVAFGIIMQLILERRNEDEIEELLEFYSLLGLPLTLEEIGLGDEERLKIVVKEIFRQGRRIRNLPFPVDEDMVYKALLKADDWGRKMRK</sequence>